<dbReference type="PROSITE" id="PS51460">
    <property type="entry name" value="GAR"/>
    <property type="match status" value="1"/>
</dbReference>
<evidence type="ECO:0000256" key="1">
    <source>
        <dbReference type="ARBA" id="ARBA00004245"/>
    </source>
</evidence>
<dbReference type="GO" id="GO:0005884">
    <property type="term" value="C:actin filament"/>
    <property type="evidence" value="ECO:0007669"/>
    <property type="project" value="TreeGrafter"/>
</dbReference>
<dbReference type="GO" id="GO:0051764">
    <property type="term" value="P:actin crosslink formation"/>
    <property type="evidence" value="ECO:0007669"/>
    <property type="project" value="TreeGrafter"/>
</dbReference>
<dbReference type="SMART" id="SM00033">
    <property type="entry name" value="CH"/>
    <property type="match status" value="1"/>
</dbReference>
<evidence type="ECO:0000313" key="9">
    <source>
        <dbReference type="Proteomes" id="UP000807504"/>
    </source>
</evidence>
<evidence type="ECO:0000256" key="5">
    <source>
        <dbReference type="SAM" id="MobiDB-lite"/>
    </source>
</evidence>
<accession>A0A8T0E3Q1</accession>
<protein>
    <submittedName>
        <fullName evidence="8">GAS2-like protein pickled eggs like protein</fullName>
    </submittedName>
</protein>
<dbReference type="InterPro" id="IPR001715">
    <property type="entry name" value="CH_dom"/>
</dbReference>
<dbReference type="AlphaFoldDB" id="A0A8T0E3Q1"/>
<dbReference type="SMART" id="SM00243">
    <property type="entry name" value="GAS2"/>
    <property type="match status" value="1"/>
</dbReference>
<name>A0A8T0E3Q1_ARGBR</name>
<comment type="similarity">
    <text evidence="4">Belongs to the GAS2 family.</text>
</comment>
<dbReference type="InterPro" id="IPR036872">
    <property type="entry name" value="CH_dom_sf"/>
</dbReference>
<dbReference type="EMBL" id="JABXBU010002231">
    <property type="protein sequence ID" value="KAF8764521.1"/>
    <property type="molecule type" value="Genomic_DNA"/>
</dbReference>
<evidence type="ECO:0000313" key="8">
    <source>
        <dbReference type="EMBL" id="KAF8764521.1"/>
    </source>
</evidence>
<dbReference type="SUPFAM" id="SSF47576">
    <property type="entry name" value="Calponin-homology domain, CH-domain"/>
    <property type="match status" value="1"/>
</dbReference>
<dbReference type="Pfam" id="PF00307">
    <property type="entry name" value="CH"/>
    <property type="match status" value="1"/>
</dbReference>
<gene>
    <name evidence="8" type="ORF">HNY73_022587</name>
</gene>
<feature type="domain" description="Calponin-homology (CH)" evidence="6">
    <location>
        <begin position="28"/>
        <end position="149"/>
    </location>
</feature>
<feature type="region of interest" description="Disordered" evidence="5">
    <location>
        <begin position="322"/>
        <end position="398"/>
    </location>
</feature>
<dbReference type="InterPro" id="IPR036534">
    <property type="entry name" value="GAR_dom_sf"/>
</dbReference>
<comment type="subcellular location">
    <subcellularLocation>
        <location evidence="1">Cytoplasm</location>
        <location evidence="1">Cytoskeleton</location>
    </subcellularLocation>
</comment>
<dbReference type="GO" id="GO:0051015">
    <property type="term" value="F:actin filament binding"/>
    <property type="evidence" value="ECO:0007669"/>
    <property type="project" value="TreeGrafter"/>
</dbReference>
<feature type="compositionally biased region" description="Low complexity" evidence="5">
    <location>
        <begin position="500"/>
        <end position="524"/>
    </location>
</feature>
<keyword evidence="2" id="KW-0963">Cytoplasm</keyword>
<dbReference type="PANTHER" id="PTHR46756">
    <property type="entry name" value="TRANSGELIN"/>
    <property type="match status" value="1"/>
</dbReference>
<dbReference type="GO" id="GO:0001725">
    <property type="term" value="C:stress fiber"/>
    <property type="evidence" value="ECO:0007669"/>
    <property type="project" value="TreeGrafter"/>
</dbReference>
<comment type="caution">
    <text evidence="8">The sequence shown here is derived from an EMBL/GenBank/DDBJ whole genome shotgun (WGS) entry which is preliminary data.</text>
</comment>
<dbReference type="InterPro" id="IPR003108">
    <property type="entry name" value="GAR_dom"/>
</dbReference>
<dbReference type="GO" id="GO:0035371">
    <property type="term" value="C:microtubule plus-end"/>
    <property type="evidence" value="ECO:0007669"/>
    <property type="project" value="TreeGrafter"/>
</dbReference>
<feature type="compositionally biased region" description="Polar residues" evidence="5">
    <location>
        <begin position="476"/>
        <end position="489"/>
    </location>
</feature>
<feature type="compositionally biased region" description="Basic and acidic residues" evidence="5">
    <location>
        <begin position="348"/>
        <end position="362"/>
    </location>
</feature>
<keyword evidence="3" id="KW-0206">Cytoskeleton</keyword>
<keyword evidence="9" id="KW-1185">Reference proteome</keyword>
<feature type="region of interest" description="Disordered" evidence="5">
    <location>
        <begin position="170"/>
        <end position="221"/>
    </location>
</feature>
<dbReference type="GO" id="GO:1904825">
    <property type="term" value="P:protein localization to microtubule plus-end"/>
    <property type="evidence" value="ECO:0007669"/>
    <property type="project" value="TreeGrafter"/>
</dbReference>
<dbReference type="GO" id="GO:0008017">
    <property type="term" value="F:microtubule binding"/>
    <property type="evidence" value="ECO:0007669"/>
    <property type="project" value="InterPro"/>
</dbReference>
<feature type="compositionally biased region" description="Low complexity" evidence="5">
    <location>
        <begin position="384"/>
        <end position="395"/>
    </location>
</feature>
<evidence type="ECO:0000256" key="4">
    <source>
        <dbReference type="ARBA" id="ARBA00038441"/>
    </source>
</evidence>
<reference evidence="8" key="2">
    <citation type="submission" date="2020-06" db="EMBL/GenBank/DDBJ databases">
        <authorList>
            <person name="Sheffer M."/>
        </authorList>
    </citation>
    <scope>NUCLEOTIDE SEQUENCE</scope>
</reference>
<dbReference type="GO" id="GO:0008093">
    <property type="term" value="F:cytoskeletal anchor activity"/>
    <property type="evidence" value="ECO:0007669"/>
    <property type="project" value="TreeGrafter"/>
</dbReference>
<organism evidence="8 9">
    <name type="scientific">Argiope bruennichi</name>
    <name type="common">Wasp spider</name>
    <name type="synonym">Aranea bruennichi</name>
    <dbReference type="NCBI Taxonomy" id="94029"/>
    <lineage>
        <taxon>Eukaryota</taxon>
        <taxon>Metazoa</taxon>
        <taxon>Ecdysozoa</taxon>
        <taxon>Arthropoda</taxon>
        <taxon>Chelicerata</taxon>
        <taxon>Arachnida</taxon>
        <taxon>Araneae</taxon>
        <taxon>Araneomorphae</taxon>
        <taxon>Entelegynae</taxon>
        <taxon>Araneoidea</taxon>
        <taxon>Araneidae</taxon>
        <taxon>Argiope</taxon>
    </lineage>
</organism>
<proteinExistence type="inferred from homology"/>
<dbReference type="Gene3D" id="1.10.418.10">
    <property type="entry name" value="Calponin-like domain"/>
    <property type="match status" value="1"/>
</dbReference>
<feature type="region of interest" description="Disordered" evidence="5">
    <location>
        <begin position="425"/>
        <end position="543"/>
    </location>
</feature>
<dbReference type="GO" id="GO:0031110">
    <property type="term" value="P:regulation of microtubule polymerization or depolymerization"/>
    <property type="evidence" value="ECO:0007669"/>
    <property type="project" value="TreeGrafter"/>
</dbReference>
<evidence type="ECO:0000256" key="2">
    <source>
        <dbReference type="ARBA" id="ARBA00022490"/>
    </source>
</evidence>
<reference evidence="8" key="1">
    <citation type="journal article" date="2020" name="bioRxiv">
        <title>Chromosome-level reference genome of the European wasp spider Argiope bruennichi: a resource for studies on range expansion and evolutionary adaptation.</title>
        <authorList>
            <person name="Sheffer M.M."/>
            <person name="Hoppe A."/>
            <person name="Krehenwinkel H."/>
            <person name="Uhl G."/>
            <person name="Kuss A.W."/>
            <person name="Jensen L."/>
            <person name="Jensen C."/>
            <person name="Gillespie R.G."/>
            <person name="Hoff K.J."/>
            <person name="Prost S."/>
        </authorList>
    </citation>
    <scope>NUCLEOTIDE SEQUENCE</scope>
</reference>
<dbReference type="Proteomes" id="UP000807504">
    <property type="component" value="Unassembled WGS sequence"/>
</dbReference>
<feature type="compositionally biased region" description="Basic and acidic residues" evidence="5">
    <location>
        <begin position="170"/>
        <end position="181"/>
    </location>
</feature>
<feature type="compositionally biased region" description="Low complexity" evidence="5">
    <location>
        <begin position="324"/>
        <end position="340"/>
    </location>
</feature>
<dbReference type="CDD" id="cd21268">
    <property type="entry name" value="CH_GAS2L1_2"/>
    <property type="match status" value="1"/>
</dbReference>
<sequence>MAVFEDEDNGGRRPRPFRPFRSHEEYLYAMKEDLAEWLQNLYELSITADDFMDKLETGVVLCRHANRVITSAKRRGRTLGEECRAEVVYRPEVQPGTFHARDNVHNFIVFCRKGLRIKECLLFETDDLVMRKNEKNVVLCLLEVARRGTKFGMPAPLLVQMEREIDAEIAAHRDDSNEENRTPPSSLSLRGDSDEGHEADDDSESEPLATPRTPQAPQQQIVTNDLRSLHERVAELLNRCSCPAQFPMIRVGDGKYRIGETQLLIFVRILRNHVMVRVGGGWDTLEHYLDKHDPCRCKSGRRISVNRVSPSNSGTIQVHLNTHRPLSSGTPSSSRSSSVPTSPPSRRRSFDMSRFSSDDRNSSSRSSGDDWGPPNLRRGRGKSGRPSSADSSSEISEAELCRGGADFLRRQRRYSPRKVMKFGENNTCSEDAEDSSLEPQAPSTTVTPSPSPQRSRIPTSQSPSPQHRFRGGRLSASRSETSLFQQSPINRGGRTQMLPGNRRASQSGRQRSSSTNRTASNSPARTPEWHPKRRTLSLQSSPVKPVPPLLEEILNDSEVLDSDEKILERMEKLINEYRAREASPDSSLVDDCSAPIRPLSKTVRRNSLSKIPILNWQMKQ</sequence>
<dbReference type="PROSITE" id="PS50021">
    <property type="entry name" value="CH"/>
    <property type="match status" value="1"/>
</dbReference>
<feature type="domain" description="GAR" evidence="7">
    <location>
        <begin position="224"/>
        <end position="296"/>
    </location>
</feature>
<dbReference type="GO" id="GO:0001578">
    <property type="term" value="P:microtubule bundle formation"/>
    <property type="evidence" value="ECO:0007669"/>
    <property type="project" value="TreeGrafter"/>
</dbReference>
<dbReference type="SUPFAM" id="SSF143575">
    <property type="entry name" value="GAS2 domain-like"/>
    <property type="match status" value="1"/>
</dbReference>
<dbReference type="PANTHER" id="PTHR46756:SF18">
    <property type="entry name" value="GAS2-LIKE PROTEIN PICKLED EGGS"/>
    <property type="match status" value="1"/>
</dbReference>
<dbReference type="GO" id="GO:0005737">
    <property type="term" value="C:cytoplasm"/>
    <property type="evidence" value="ECO:0007669"/>
    <property type="project" value="TreeGrafter"/>
</dbReference>
<feature type="compositionally biased region" description="Low complexity" evidence="5">
    <location>
        <begin position="207"/>
        <end position="220"/>
    </location>
</feature>
<evidence type="ECO:0000259" key="6">
    <source>
        <dbReference type="PROSITE" id="PS50021"/>
    </source>
</evidence>
<feature type="compositionally biased region" description="Polar residues" evidence="5">
    <location>
        <begin position="453"/>
        <end position="465"/>
    </location>
</feature>
<evidence type="ECO:0000256" key="3">
    <source>
        <dbReference type="ARBA" id="ARBA00023212"/>
    </source>
</evidence>
<evidence type="ECO:0000259" key="7">
    <source>
        <dbReference type="PROSITE" id="PS51460"/>
    </source>
</evidence>
<dbReference type="Pfam" id="PF02187">
    <property type="entry name" value="GAS2"/>
    <property type="match status" value="1"/>
</dbReference>
<dbReference type="Gene3D" id="3.30.920.20">
    <property type="entry name" value="Gas2-like domain"/>
    <property type="match status" value="1"/>
</dbReference>